<evidence type="ECO:0000313" key="1">
    <source>
        <dbReference type="EMBL" id="KAK7502248.1"/>
    </source>
</evidence>
<comment type="caution">
    <text evidence="1">The sequence shown here is derived from an EMBL/GenBank/DDBJ whole genome shotgun (WGS) entry which is preliminary data.</text>
</comment>
<dbReference type="AlphaFoldDB" id="A0ABD0LT09"/>
<protein>
    <submittedName>
        <fullName evidence="1">Uncharacterized protein</fullName>
    </submittedName>
</protein>
<proteinExistence type="predicted"/>
<dbReference type="Proteomes" id="UP001519460">
    <property type="component" value="Unassembled WGS sequence"/>
</dbReference>
<evidence type="ECO:0000313" key="2">
    <source>
        <dbReference type="Proteomes" id="UP001519460"/>
    </source>
</evidence>
<name>A0ABD0LT09_9CAEN</name>
<gene>
    <name evidence="1" type="ORF">BaRGS_00006612</name>
</gene>
<sequence>MHKLLGSPGAVVSASSYGKERWQTPRLSIDSRDRKDETWARRVLQTELIRGVLTKKQIKRDANLEHMYRNYM</sequence>
<accession>A0ABD0LT09</accession>
<keyword evidence="2" id="KW-1185">Reference proteome</keyword>
<organism evidence="1 2">
    <name type="scientific">Batillaria attramentaria</name>
    <dbReference type="NCBI Taxonomy" id="370345"/>
    <lineage>
        <taxon>Eukaryota</taxon>
        <taxon>Metazoa</taxon>
        <taxon>Spiralia</taxon>
        <taxon>Lophotrochozoa</taxon>
        <taxon>Mollusca</taxon>
        <taxon>Gastropoda</taxon>
        <taxon>Caenogastropoda</taxon>
        <taxon>Sorbeoconcha</taxon>
        <taxon>Cerithioidea</taxon>
        <taxon>Batillariidae</taxon>
        <taxon>Batillaria</taxon>
    </lineage>
</organism>
<dbReference type="EMBL" id="JACVVK020000027">
    <property type="protein sequence ID" value="KAK7502248.1"/>
    <property type="molecule type" value="Genomic_DNA"/>
</dbReference>
<reference evidence="1 2" key="1">
    <citation type="journal article" date="2023" name="Sci. Data">
        <title>Genome assembly of the Korean intertidal mud-creeper Batillaria attramentaria.</title>
        <authorList>
            <person name="Patra A.K."/>
            <person name="Ho P.T."/>
            <person name="Jun S."/>
            <person name="Lee S.J."/>
            <person name="Kim Y."/>
            <person name="Won Y.J."/>
        </authorList>
    </citation>
    <scope>NUCLEOTIDE SEQUENCE [LARGE SCALE GENOMIC DNA]</scope>
    <source>
        <strain evidence="1">Wonlab-2016</strain>
    </source>
</reference>